<evidence type="ECO:0000313" key="1">
    <source>
        <dbReference type="EMBL" id="KAG5571499.1"/>
    </source>
</evidence>
<sequence length="114" mass="13186">MGKCSWGVTAIQVEINRWVHAFNRKFSRSSHYGPLGGIVLHHETIRRSANCSFHCHFDPLPSRLCILEQRVEFVLSANRQRCLVMLKLQLLRFFQPFSSFLRLSVHASTKTSNT</sequence>
<dbReference type="AlphaFoldDB" id="A0A9J5W783"/>
<comment type="caution">
    <text evidence="1">The sequence shown here is derived from an EMBL/GenBank/DDBJ whole genome shotgun (WGS) entry which is preliminary data.</text>
</comment>
<accession>A0A9J5W783</accession>
<reference evidence="1 2" key="1">
    <citation type="submission" date="2020-09" db="EMBL/GenBank/DDBJ databases">
        <title>De no assembly of potato wild relative species, Solanum commersonii.</title>
        <authorList>
            <person name="Cho K."/>
        </authorList>
    </citation>
    <scope>NUCLEOTIDE SEQUENCE [LARGE SCALE GENOMIC DNA]</scope>
    <source>
        <strain evidence="1">LZ3.2</strain>
        <tissue evidence="1">Leaf</tissue>
    </source>
</reference>
<evidence type="ECO:0000313" key="2">
    <source>
        <dbReference type="Proteomes" id="UP000824120"/>
    </source>
</evidence>
<dbReference type="Proteomes" id="UP000824120">
    <property type="component" value="Chromosome 12"/>
</dbReference>
<organism evidence="1 2">
    <name type="scientific">Solanum commersonii</name>
    <name type="common">Commerson's wild potato</name>
    <name type="synonym">Commerson's nightshade</name>
    <dbReference type="NCBI Taxonomy" id="4109"/>
    <lineage>
        <taxon>Eukaryota</taxon>
        <taxon>Viridiplantae</taxon>
        <taxon>Streptophyta</taxon>
        <taxon>Embryophyta</taxon>
        <taxon>Tracheophyta</taxon>
        <taxon>Spermatophyta</taxon>
        <taxon>Magnoliopsida</taxon>
        <taxon>eudicotyledons</taxon>
        <taxon>Gunneridae</taxon>
        <taxon>Pentapetalae</taxon>
        <taxon>asterids</taxon>
        <taxon>lamiids</taxon>
        <taxon>Solanales</taxon>
        <taxon>Solanaceae</taxon>
        <taxon>Solanoideae</taxon>
        <taxon>Solaneae</taxon>
        <taxon>Solanum</taxon>
    </lineage>
</organism>
<dbReference type="EMBL" id="JACXVP010000012">
    <property type="protein sequence ID" value="KAG5571499.1"/>
    <property type="molecule type" value="Genomic_DNA"/>
</dbReference>
<proteinExistence type="predicted"/>
<keyword evidence="2" id="KW-1185">Reference proteome</keyword>
<gene>
    <name evidence="1" type="ORF">H5410_061265</name>
</gene>
<protein>
    <submittedName>
        <fullName evidence="1">Uncharacterized protein</fullName>
    </submittedName>
</protein>
<name>A0A9J5W783_SOLCO</name>